<evidence type="ECO:0000313" key="2">
    <source>
        <dbReference type="Proteomes" id="UP000092154"/>
    </source>
</evidence>
<dbReference type="InParanoid" id="A0A1B7MYC7"/>
<sequence>MTTHMMKLRAWHYGCRRRKLKSLRRHIFQYVWQLRARFKNLQTLLQILSNNCLVYPVDLQTPESFPMSATTDESWQPFVAESDREGLITRSSFILTKQYTRTLGRWDNGNEFEVVLSPTVWNRQDTFWVLYTTCNIWS</sequence>
<accession>A0A1B7MYC7</accession>
<evidence type="ECO:0000313" key="1">
    <source>
        <dbReference type="EMBL" id="OAX37561.1"/>
    </source>
</evidence>
<dbReference type="AlphaFoldDB" id="A0A1B7MYC7"/>
<reference evidence="1 2" key="1">
    <citation type="submission" date="2016-06" db="EMBL/GenBank/DDBJ databases">
        <title>Comparative genomics of the ectomycorrhizal sister species Rhizopogon vinicolor and Rhizopogon vesiculosus (Basidiomycota: Boletales) reveals a divergence of the mating type B locus.</title>
        <authorList>
            <consortium name="DOE Joint Genome Institute"/>
            <person name="Mujic A.B."/>
            <person name="Kuo A."/>
            <person name="Tritt A."/>
            <person name="Lipzen A."/>
            <person name="Chen C."/>
            <person name="Johnson J."/>
            <person name="Sharma A."/>
            <person name="Barry K."/>
            <person name="Grigoriev I.V."/>
            <person name="Spatafora J.W."/>
        </authorList>
    </citation>
    <scope>NUCLEOTIDE SEQUENCE [LARGE SCALE GENOMIC DNA]</scope>
    <source>
        <strain evidence="1 2">AM-OR11-026</strain>
    </source>
</reference>
<keyword evidence="2" id="KW-1185">Reference proteome</keyword>
<proteinExistence type="predicted"/>
<dbReference type="EMBL" id="KV448344">
    <property type="protein sequence ID" value="OAX37561.1"/>
    <property type="molecule type" value="Genomic_DNA"/>
</dbReference>
<gene>
    <name evidence="1" type="ORF">K503DRAFT_783539</name>
</gene>
<dbReference type="Proteomes" id="UP000092154">
    <property type="component" value="Unassembled WGS sequence"/>
</dbReference>
<name>A0A1B7MYC7_9AGAM</name>
<protein>
    <submittedName>
        <fullName evidence="1">Uncharacterized protein</fullName>
    </submittedName>
</protein>
<organism evidence="1 2">
    <name type="scientific">Rhizopogon vinicolor AM-OR11-026</name>
    <dbReference type="NCBI Taxonomy" id="1314800"/>
    <lineage>
        <taxon>Eukaryota</taxon>
        <taxon>Fungi</taxon>
        <taxon>Dikarya</taxon>
        <taxon>Basidiomycota</taxon>
        <taxon>Agaricomycotina</taxon>
        <taxon>Agaricomycetes</taxon>
        <taxon>Agaricomycetidae</taxon>
        <taxon>Boletales</taxon>
        <taxon>Suillineae</taxon>
        <taxon>Rhizopogonaceae</taxon>
        <taxon>Rhizopogon</taxon>
    </lineage>
</organism>